<gene>
    <name evidence="4" type="ORF">QVD17_01448</name>
</gene>
<name>A0AAD8L6E0_TARER</name>
<feature type="domain" description="Gnk2-homologous" evidence="3">
    <location>
        <begin position="150"/>
        <end position="262"/>
    </location>
</feature>
<dbReference type="InterPro" id="IPR038408">
    <property type="entry name" value="GNK2_sf"/>
</dbReference>
<dbReference type="CDD" id="cd23509">
    <property type="entry name" value="Gnk2-like"/>
    <property type="match status" value="1"/>
</dbReference>
<keyword evidence="1" id="KW-0732">Signal</keyword>
<feature type="domain" description="Gnk2-homologous" evidence="3">
    <location>
        <begin position="35"/>
        <end position="144"/>
    </location>
</feature>
<dbReference type="Gene3D" id="3.30.430.20">
    <property type="entry name" value="Gnk2 domain, C-X8-C-X2-C motif"/>
    <property type="match status" value="2"/>
</dbReference>
<dbReference type="PANTHER" id="PTHR32099:SF51">
    <property type="entry name" value="CYSTEINE-RICH RECEPTOR-LIKE PROTEIN KINASE 25 ISOFORM X1"/>
    <property type="match status" value="1"/>
</dbReference>
<comment type="caution">
    <text evidence="4">The sequence shown here is derived from an EMBL/GenBank/DDBJ whole genome shotgun (WGS) entry which is preliminary data.</text>
</comment>
<accession>A0AAD8L6E0</accession>
<protein>
    <recommendedName>
        <fullName evidence="3">Gnk2-homologous domain-containing protein</fullName>
    </recommendedName>
</protein>
<evidence type="ECO:0000256" key="2">
    <source>
        <dbReference type="ARBA" id="ARBA00022737"/>
    </source>
</evidence>
<dbReference type="Pfam" id="PF01657">
    <property type="entry name" value="Stress-antifung"/>
    <property type="match status" value="2"/>
</dbReference>
<dbReference type="InterPro" id="IPR002902">
    <property type="entry name" value="GNK2"/>
</dbReference>
<sequence>MERKSLIILVIVNILLQVISLLNDVHLIIAQKPTPGQQVSKCRNNGNFKSDGVVKERDLAFDLLSSRIGKRSPGYDTSSSSSIGTGGVLTMGLCPPNTKMEACRECISNTIPYLSKNCPKQKEGVAWTALPKVTCMVRYADSAFAGNLDAWVWTTFSTAPNQTPGSAADLEKGLNDLANKLKEAAAGGDVQKKFASGNVGYGPGKRSLYGYMQCTPDIGKEMCMKCLSDATNTIHTCCSKQRKMSGRALSPNCYFWYAHYDLST</sequence>
<evidence type="ECO:0000259" key="3">
    <source>
        <dbReference type="PROSITE" id="PS51473"/>
    </source>
</evidence>
<proteinExistence type="predicted"/>
<dbReference type="Proteomes" id="UP001229421">
    <property type="component" value="Unassembled WGS sequence"/>
</dbReference>
<dbReference type="PROSITE" id="PS51473">
    <property type="entry name" value="GNK2"/>
    <property type="match status" value="2"/>
</dbReference>
<keyword evidence="5" id="KW-1185">Reference proteome</keyword>
<evidence type="ECO:0000313" key="4">
    <source>
        <dbReference type="EMBL" id="KAK1435682.1"/>
    </source>
</evidence>
<evidence type="ECO:0000256" key="1">
    <source>
        <dbReference type="ARBA" id="ARBA00022729"/>
    </source>
</evidence>
<reference evidence="4" key="1">
    <citation type="journal article" date="2023" name="bioRxiv">
        <title>Improved chromosome-level genome assembly for marigold (Tagetes erecta).</title>
        <authorList>
            <person name="Jiang F."/>
            <person name="Yuan L."/>
            <person name="Wang S."/>
            <person name="Wang H."/>
            <person name="Xu D."/>
            <person name="Wang A."/>
            <person name="Fan W."/>
        </authorList>
    </citation>
    <scope>NUCLEOTIDE SEQUENCE</scope>
    <source>
        <strain evidence="4">WSJ</strain>
        <tissue evidence="4">Leaf</tissue>
    </source>
</reference>
<dbReference type="PANTHER" id="PTHR32099">
    <property type="entry name" value="CYSTEINE-RICH REPEAT SECRETORY PROTEIN"/>
    <property type="match status" value="1"/>
</dbReference>
<dbReference type="AlphaFoldDB" id="A0AAD8L6E0"/>
<organism evidence="4 5">
    <name type="scientific">Tagetes erecta</name>
    <name type="common">African marigold</name>
    <dbReference type="NCBI Taxonomy" id="13708"/>
    <lineage>
        <taxon>Eukaryota</taxon>
        <taxon>Viridiplantae</taxon>
        <taxon>Streptophyta</taxon>
        <taxon>Embryophyta</taxon>
        <taxon>Tracheophyta</taxon>
        <taxon>Spermatophyta</taxon>
        <taxon>Magnoliopsida</taxon>
        <taxon>eudicotyledons</taxon>
        <taxon>Gunneridae</taxon>
        <taxon>Pentapetalae</taxon>
        <taxon>asterids</taxon>
        <taxon>campanulids</taxon>
        <taxon>Asterales</taxon>
        <taxon>Asteraceae</taxon>
        <taxon>Asteroideae</taxon>
        <taxon>Heliantheae alliance</taxon>
        <taxon>Tageteae</taxon>
        <taxon>Tagetes</taxon>
    </lineage>
</organism>
<dbReference type="EMBL" id="JAUHHV010000001">
    <property type="protein sequence ID" value="KAK1435682.1"/>
    <property type="molecule type" value="Genomic_DNA"/>
</dbReference>
<keyword evidence="2" id="KW-0677">Repeat</keyword>
<evidence type="ECO:0000313" key="5">
    <source>
        <dbReference type="Proteomes" id="UP001229421"/>
    </source>
</evidence>